<dbReference type="RefSeq" id="WP_051515137.1">
    <property type="nucleotide sequence ID" value="NZ_AZQP01000042.1"/>
</dbReference>
<accession>A0A017RSE0</accession>
<evidence type="ECO:0000259" key="2">
    <source>
        <dbReference type="Pfam" id="PF13439"/>
    </source>
</evidence>
<dbReference type="GO" id="GO:0016757">
    <property type="term" value="F:glycosyltransferase activity"/>
    <property type="evidence" value="ECO:0007669"/>
    <property type="project" value="InterPro"/>
</dbReference>
<name>A0A017RSE0_9CLOT</name>
<evidence type="ECO:0000313" key="3">
    <source>
        <dbReference type="EMBL" id="EYE87678.1"/>
    </source>
</evidence>
<reference evidence="3 4" key="1">
    <citation type="journal article" date="2014" name="Genome Announc.">
        <title>Draft Genome Sequence of Fervidicella metallireducens Strain AeBT, an Iron-Reducing Thermoanaerobe from the Great Artesian Basin.</title>
        <authorList>
            <person name="Patel B.K."/>
        </authorList>
    </citation>
    <scope>NUCLEOTIDE SEQUENCE [LARGE SCALE GENOMIC DNA]</scope>
    <source>
        <strain evidence="3 4">AeB</strain>
    </source>
</reference>
<evidence type="ECO:0000313" key="4">
    <source>
        <dbReference type="Proteomes" id="UP000019681"/>
    </source>
</evidence>
<organism evidence="3 4">
    <name type="scientific">Fervidicella metallireducens AeB</name>
    <dbReference type="NCBI Taxonomy" id="1403537"/>
    <lineage>
        <taxon>Bacteria</taxon>
        <taxon>Bacillati</taxon>
        <taxon>Bacillota</taxon>
        <taxon>Clostridia</taxon>
        <taxon>Eubacteriales</taxon>
        <taxon>Clostridiaceae</taxon>
        <taxon>Fervidicella</taxon>
    </lineage>
</organism>
<evidence type="ECO:0008006" key="5">
    <source>
        <dbReference type="Google" id="ProtNLM"/>
    </source>
</evidence>
<feature type="domain" description="Glycosyl transferase family 1" evidence="1">
    <location>
        <begin position="180"/>
        <end position="338"/>
    </location>
</feature>
<dbReference type="AlphaFoldDB" id="A0A017RSE0"/>
<dbReference type="OrthoDB" id="9804196at2"/>
<dbReference type="InterPro" id="IPR001296">
    <property type="entry name" value="Glyco_trans_1"/>
</dbReference>
<dbReference type="PANTHER" id="PTHR45947:SF3">
    <property type="entry name" value="SULFOQUINOVOSYL TRANSFERASE SQD2"/>
    <property type="match status" value="1"/>
</dbReference>
<sequence length="367" mass="42324">MNYKNIKLLIISTTKFDLDGITNVILNYYRSIDKSDMQIDFVIPNDIRMDFKKEIESYGSRIYIVEGRMRNPLLYVSKLIKIINENNYNIVHAHGNSCTLALEMYAAKKGGVRVRIPHSHSSKNKYKLAHNILRKPFDTLYTHAFACSQKAGQWLYNGEAFEIINNGIEVIKYKYNAEIREKYRNKYNLIGKKVIGHIGHFTYPKNHEYLISIFAELININNDYRLILIGDGELKPSIEKKVSELGLTNKVIFTGKTLDVPQLMQAMDMIVMPSRFEGLPLTLVEAQSSCLPCFVSDAVSKEVAITDLVQFISLEKSPKEWAEQIDSLEHVNREEIKESIYKQIVNAGYSITDNAKRMKELYKKFIE</sequence>
<feature type="domain" description="Glycosyltransferase subfamily 4-like N-terminal" evidence="2">
    <location>
        <begin position="19"/>
        <end position="169"/>
    </location>
</feature>
<gene>
    <name evidence="3" type="ORF">Q428_12005</name>
</gene>
<dbReference type="Proteomes" id="UP000019681">
    <property type="component" value="Unassembled WGS sequence"/>
</dbReference>
<proteinExistence type="predicted"/>
<evidence type="ECO:0000259" key="1">
    <source>
        <dbReference type="Pfam" id="PF00534"/>
    </source>
</evidence>
<comment type="caution">
    <text evidence="3">The sequence shown here is derived from an EMBL/GenBank/DDBJ whole genome shotgun (WGS) entry which is preliminary data.</text>
</comment>
<dbReference type="STRING" id="1403537.Q428_12005"/>
<dbReference type="SUPFAM" id="SSF53756">
    <property type="entry name" value="UDP-Glycosyltransferase/glycogen phosphorylase"/>
    <property type="match status" value="1"/>
</dbReference>
<dbReference type="InterPro" id="IPR028098">
    <property type="entry name" value="Glyco_trans_4-like_N"/>
</dbReference>
<dbReference type="Pfam" id="PF13439">
    <property type="entry name" value="Glyco_transf_4"/>
    <property type="match status" value="1"/>
</dbReference>
<dbReference type="Gene3D" id="3.40.50.2000">
    <property type="entry name" value="Glycogen Phosphorylase B"/>
    <property type="match status" value="2"/>
</dbReference>
<dbReference type="InterPro" id="IPR050194">
    <property type="entry name" value="Glycosyltransferase_grp1"/>
</dbReference>
<dbReference type="PANTHER" id="PTHR45947">
    <property type="entry name" value="SULFOQUINOVOSYL TRANSFERASE SQD2"/>
    <property type="match status" value="1"/>
</dbReference>
<protein>
    <recommendedName>
        <fullName evidence="5">Glycosyl transferase family 1</fullName>
    </recommendedName>
</protein>
<dbReference type="CDD" id="cd03812">
    <property type="entry name" value="GT4_CapH-like"/>
    <property type="match status" value="1"/>
</dbReference>
<keyword evidence="4" id="KW-1185">Reference proteome</keyword>
<dbReference type="Pfam" id="PF00534">
    <property type="entry name" value="Glycos_transf_1"/>
    <property type="match status" value="1"/>
</dbReference>
<dbReference type="EMBL" id="AZQP01000042">
    <property type="protein sequence ID" value="EYE87678.1"/>
    <property type="molecule type" value="Genomic_DNA"/>
</dbReference>